<sequence length="92" mass="9528">MDGVGTSHTCGDHMLLYTGCDLLEPNTHSSKVAYAGDLDFCAVGALEHPQTHATSSVLAGVAACCVETDRMLPAAAAQGALYNTDTLALMEK</sequence>
<dbReference type="Proteomes" id="UP000028990">
    <property type="component" value="Unassembled WGS sequence"/>
</dbReference>
<evidence type="ECO:0000313" key="1">
    <source>
        <dbReference type="EMBL" id="KFO25436.1"/>
    </source>
</evidence>
<protein>
    <submittedName>
        <fullName evidence="1">Uncharacterized protein</fullName>
    </submittedName>
</protein>
<gene>
    <name evidence="1" type="ORF">H920_13197</name>
</gene>
<accession>A0A091DRJ4</accession>
<keyword evidence="2" id="KW-1185">Reference proteome</keyword>
<proteinExistence type="predicted"/>
<reference evidence="1 2" key="1">
    <citation type="submission" date="2013-11" db="EMBL/GenBank/DDBJ databases">
        <title>The Damaraland mole rat (Fukomys damarensis) genome and evolution of African mole rats.</title>
        <authorList>
            <person name="Gladyshev V.N."/>
            <person name="Fang X."/>
        </authorList>
    </citation>
    <scope>NUCLEOTIDE SEQUENCE [LARGE SCALE GENOMIC DNA]</scope>
    <source>
        <tissue evidence="1">Liver</tissue>
    </source>
</reference>
<evidence type="ECO:0000313" key="2">
    <source>
        <dbReference type="Proteomes" id="UP000028990"/>
    </source>
</evidence>
<name>A0A091DRJ4_FUKDA</name>
<dbReference type="AlphaFoldDB" id="A0A091DRJ4"/>
<dbReference type="EMBL" id="KN123358">
    <property type="protein sequence ID" value="KFO25436.1"/>
    <property type="molecule type" value="Genomic_DNA"/>
</dbReference>
<organism evidence="1 2">
    <name type="scientific">Fukomys damarensis</name>
    <name type="common">Damaraland mole rat</name>
    <name type="synonym">Cryptomys damarensis</name>
    <dbReference type="NCBI Taxonomy" id="885580"/>
    <lineage>
        <taxon>Eukaryota</taxon>
        <taxon>Metazoa</taxon>
        <taxon>Chordata</taxon>
        <taxon>Craniata</taxon>
        <taxon>Vertebrata</taxon>
        <taxon>Euteleostomi</taxon>
        <taxon>Mammalia</taxon>
        <taxon>Eutheria</taxon>
        <taxon>Euarchontoglires</taxon>
        <taxon>Glires</taxon>
        <taxon>Rodentia</taxon>
        <taxon>Hystricomorpha</taxon>
        <taxon>Bathyergidae</taxon>
        <taxon>Fukomys</taxon>
    </lineage>
</organism>